<sequence>MAVAVVSVVAAIAGAIAAAAVWIGSTVAGALVGVLNGVGIISTAGAASTLSTLGILNVTSLAAYGSAWAVTSTVAASFGAFMNAIHFSTIMRVHSLAMMVSSNYRSMMTNVNTQINKVSGALGLGTSFLTLVLRDARAVVLQASGLIGRRYDLAQLGWLKDLQGYLGKFNDKVTEYKDNPSMVLNDIEDWIERPAGDLVGNTMEIVYSNVDGVIKMTESMVGTVDDVRVDVNDLVAKLPGNIREQVAPMLKPIWETYDKFIDQVYLPGKSEMDRIIFVLQTVNDGMQRKVTDILADIRRPGDFLQKINSMGTWERQEQEAKIHDVIFRGYERAVATTARDVSADIRDLIAVNRALQVALPPPAWEVGELETPQRPAESIPVPRESWFVGDF</sequence>
<dbReference type="AlphaFoldDB" id="A0A6H1ZZZ4"/>
<accession>A0A6H1ZZZ4</accession>
<evidence type="ECO:0000256" key="1">
    <source>
        <dbReference type="SAM" id="Phobius"/>
    </source>
</evidence>
<dbReference type="EMBL" id="MT144372">
    <property type="protein sequence ID" value="QJA52835.1"/>
    <property type="molecule type" value="Genomic_DNA"/>
</dbReference>
<gene>
    <name evidence="2" type="ORF">TM448A03039_0002</name>
</gene>
<name>A0A6H1ZZZ4_9ZZZZ</name>
<keyword evidence="1" id="KW-0472">Membrane</keyword>
<evidence type="ECO:0000313" key="2">
    <source>
        <dbReference type="EMBL" id="QJA52835.1"/>
    </source>
</evidence>
<protein>
    <submittedName>
        <fullName evidence="2">Uncharacterized protein</fullName>
    </submittedName>
</protein>
<feature type="transmembrane region" description="Helical" evidence="1">
    <location>
        <begin position="61"/>
        <end position="82"/>
    </location>
</feature>
<dbReference type="PRINTS" id="PR01608">
    <property type="entry name" value="BACINVASINC"/>
</dbReference>
<organism evidence="2">
    <name type="scientific">viral metagenome</name>
    <dbReference type="NCBI Taxonomy" id="1070528"/>
    <lineage>
        <taxon>unclassified sequences</taxon>
        <taxon>metagenomes</taxon>
        <taxon>organismal metagenomes</taxon>
    </lineage>
</organism>
<proteinExistence type="predicted"/>
<keyword evidence="1" id="KW-1133">Transmembrane helix</keyword>
<reference evidence="2" key="1">
    <citation type="submission" date="2020-03" db="EMBL/GenBank/DDBJ databases">
        <title>The deep terrestrial virosphere.</title>
        <authorList>
            <person name="Holmfeldt K."/>
            <person name="Nilsson E."/>
            <person name="Simone D."/>
            <person name="Lopez-Fernandez M."/>
            <person name="Wu X."/>
            <person name="de Brujin I."/>
            <person name="Lundin D."/>
            <person name="Andersson A."/>
            <person name="Bertilsson S."/>
            <person name="Dopson M."/>
        </authorList>
    </citation>
    <scope>NUCLEOTIDE SEQUENCE</scope>
    <source>
        <strain evidence="2">TM448A03039</strain>
    </source>
</reference>
<keyword evidence="1" id="KW-0812">Transmembrane</keyword>